<organism evidence="1">
    <name type="scientific">Sulfurisphaera javensis</name>
    <dbReference type="NCBI Taxonomy" id="2049879"/>
    <lineage>
        <taxon>Archaea</taxon>
        <taxon>Thermoproteota</taxon>
        <taxon>Thermoprotei</taxon>
        <taxon>Sulfolobales</taxon>
        <taxon>Sulfolobaceae</taxon>
        <taxon>Sulfurisphaera</taxon>
    </lineage>
</organism>
<evidence type="ECO:0000313" key="1">
    <source>
        <dbReference type="EMBL" id="BFH72960.1"/>
    </source>
</evidence>
<protein>
    <submittedName>
        <fullName evidence="1">Uncharacterized protein</fullName>
    </submittedName>
</protein>
<gene>
    <name evidence="1" type="ORF">SJAV_09040</name>
</gene>
<dbReference type="KEGG" id="sjv:SJAV_09040"/>
<accession>A0AAT9GQA8</accession>
<proteinExistence type="predicted"/>
<name>A0AAT9GQA8_9CREN</name>
<dbReference type="GeneID" id="92353835"/>
<reference evidence="1" key="1">
    <citation type="submission" date="2024-03" db="EMBL/GenBank/DDBJ databases">
        <title>Complete genome sequence of Sulfurisphaera javensis strain KD-1.</title>
        <authorList>
            <person name="Sakai H."/>
            <person name="Nur N."/>
            <person name="Suwanto A."/>
            <person name="Kurosawa N."/>
        </authorList>
    </citation>
    <scope>NUCLEOTIDE SEQUENCE</scope>
    <source>
        <strain evidence="1">KD-1</strain>
    </source>
</reference>
<dbReference type="RefSeq" id="WP_369611146.1">
    <property type="nucleotide sequence ID" value="NZ_AP031322.1"/>
</dbReference>
<sequence>MPRELTPLEKLQLMVPGYRGYKVKDLIRQDDFLIRQSVIQKLESTISNLSLAESQLASQNPFSPLLKRIEFVISQIRTLIGTVLSQQGGGADVYARWKIQTEQLDEIVQHDSQMVSIANEIYQLSSIPENIDVILKLLDNLKQVIIERQKLFFPPEYR</sequence>
<dbReference type="AlphaFoldDB" id="A0AAT9GQA8"/>
<dbReference type="EMBL" id="AP031322">
    <property type="protein sequence ID" value="BFH72960.1"/>
    <property type="molecule type" value="Genomic_DNA"/>
</dbReference>